<gene>
    <name evidence="9" type="ORF">HBR001_LOCUS7</name>
</gene>
<evidence type="ECO:0000259" key="8">
    <source>
        <dbReference type="PROSITE" id="PS50893"/>
    </source>
</evidence>
<dbReference type="GO" id="GO:0140359">
    <property type="term" value="F:ABC-type transporter activity"/>
    <property type="evidence" value="ECO:0007669"/>
    <property type="project" value="InterPro"/>
</dbReference>
<feature type="transmembrane region" description="Helical" evidence="7">
    <location>
        <begin position="1557"/>
        <end position="1576"/>
    </location>
</feature>
<dbReference type="InterPro" id="IPR013525">
    <property type="entry name" value="ABC2_TM"/>
</dbReference>
<keyword evidence="10" id="KW-1185">Reference proteome</keyword>
<feature type="transmembrane region" description="Helical" evidence="7">
    <location>
        <begin position="1588"/>
        <end position="1606"/>
    </location>
</feature>
<protein>
    <recommendedName>
        <fullName evidence="8">ABC transporter domain-containing protein</fullName>
    </recommendedName>
</protein>
<dbReference type="SUPFAM" id="SSF52540">
    <property type="entry name" value="P-loop containing nucleoside triphosphate hydrolases"/>
    <property type="match status" value="2"/>
</dbReference>
<evidence type="ECO:0000256" key="5">
    <source>
        <dbReference type="ARBA" id="ARBA00023136"/>
    </source>
</evidence>
<dbReference type="InterPro" id="IPR050352">
    <property type="entry name" value="ABCG_transporters"/>
</dbReference>
<comment type="subcellular location">
    <subcellularLocation>
        <location evidence="1">Membrane</location>
        <topology evidence="1">Multi-pass membrane protein</topology>
    </subcellularLocation>
</comment>
<feature type="transmembrane region" description="Helical" evidence="7">
    <location>
        <begin position="2226"/>
        <end position="2249"/>
    </location>
</feature>
<feature type="region of interest" description="Disordered" evidence="6">
    <location>
        <begin position="286"/>
        <end position="383"/>
    </location>
</feature>
<evidence type="ECO:0000256" key="3">
    <source>
        <dbReference type="ARBA" id="ARBA00022692"/>
    </source>
</evidence>
<feature type="region of interest" description="Disordered" evidence="6">
    <location>
        <begin position="915"/>
        <end position="966"/>
    </location>
</feature>
<evidence type="ECO:0000313" key="9">
    <source>
        <dbReference type="EMBL" id="CAI5708087.1"/>
    </source>
</evidence>
<keyword evidence="4 7" id="KW-1133">Transmembrane helix</keyword>
<feature type="compositionally biased region" description="Basic and acidic residues" evidence="6">
    <location>
        <begin position="326"/>
        <end position="336"/>
    </location>
</feature>
<feature type="region of interest" description="Disordered" evidence="6">
    <location>
        <begin position="1"/>
        <end position="123"/>
    </location>
</feature>
<evidence type="ECO:0000256" key="7">
    <source>
        <dbReference type="SAM" id="Phobius"/>
    </source>
</evidence>
<dbReference type="EMBL" id="CANTFL010000002">
    <property type="protein sequence ID" value="CAI5708087.1"/>
    <property type="molecule type" value="Genomic_DNA"/>
</dbReference>
<dbReference type="Pfam" id="PF00005">
    <property type="entry name" value="ABC_tran"/>
    <property type="match status" value="2"/>
</dbReference>
<feature type="compositionally biased region" description="Polar residues" evidence="6">
    <location>
        <begin position="361"/>
        <end position="372"/>
    </location>
</feature>
<feature type="transmembrane region" description="Helical" evidence="7">
    <location>
        <begin position="2261"/>
        <end position="2281"/>
    </location>
</feature>
<feature type="transmembrane region" description="Helical" evidence="7">
    <location>
        <begin position="2483"/>
        <end position="2501"/>
    </location>
</feature>
<feature type="region of interest" description="Disordered" evidence="6">
    <location>
        <begin position="468"/>
        <end position="557"/>
    </location>
</feature>
<feature type="compositionally biased region" description="Polar residues" evidence="6">
    <location>
        <begin position="546"/>
        <end position="557"/>
    </location>
</feature>
<feature type="transmembrane region" description="Helical" evidence="7">
    <location>
        <begin position="1704"/>
        <end position="1724"/>
    </location>
</feature>
<feature type="transmembrane region" description="Helical" evidence="7">
    <location>
        <begin position="2372"/>
        <end position="2392"/>
    </location>
</feature>
<evidence type="ECO:0000256" key="2">
    <source>
        <dbReference type="ARBA" id="ARBA00022448"/>
    </source>
</evidence>
<feature type="region of interest" description="Disordered" evidence="6">
    <location>
        <begin position="1838"/>
        <end position="1862"/>
    </location>
</feature>
<dbReference type="InterPro" id="IPR003439">
    <property type="entry name" value="ABC_transporter-like_ATP-bd"/>
</dbReference>
<evidence type="ECO:0000256" key="4">
    <source>
        <dbReference type="ARBA" id="ARBA00022989"/>
    </source>
</evidence>
<feature type="compositionally biased region" description="Basic and acidic residues" evidence="6">
    <location>
        <begin position="915"/>
        <end position="930"/>
    </location>
</feature>
<feature type="transmembrane region" description="Helical" evidence="7">
    <location>
        <begin position="2341"/>
        <end position="2365"/>
    </location>
</feature>
<feature type="domain" description="ABC transporter" evidence="8">
    <location>
        <begin position="1899"/>
        <end position="2144"/>
    </location>
</feature>
<keyword evidence="2" id="KW-0813">Transport</keyword>
<name>A0AAV0STP7_HYABA</name>
<feature type="compositionally biased region" description="Basic and acidic residues" evidence="6">
    <location>
        <begin position="26"/>
        <end position="36"/>
    </location>
</feature>
<dbReference type="PANTHER" id="PTHR48041">
    <property type="entry name" value="ABC TRANSPORTER G FAMILY MEMBER 28"/>
    <property type="match status" value="1"/>
</dbReference>
<feature type="region of interest" description="Disordered" evidence="6">
    <location>
        <begin position="830"/>
        <end position="866"/>
    </location>
</feature>
<feature type="compositionally biased region" description="Polar residues" evidence="6">
    <location>
        <begin position="16"/>
        <end position="25"/>
    </location>
</feature>
<comment type="caution">
    <text evidence="9">The sequence shown here is derived from an EMBL/GenBank/DDBJ whole genome shotgun (WGS) entry which is preliminary data.</text>
</comment>
<dbReference type="GO" id="GO:0016887">
    <property type="term" value="F:ATP hydrolysis activity"/>
    <property type="evidence" value="ECO:0007669"/>
    <property type="project" value="InterPro"/>
</dbReference>
<dbReference type="GO" id="GO:0016020">
    <property type="term" value="C:membrane"/>
    <property type="evidence" value="ECO:0007669"/>
    <property type="project" value="UniProtKB-SubCell"/>
</dbReference>
<feature type="compositionally biased region" description="Acidic residues" evidence="6">
    <location>
        <begin position="479"/>
        <end position="499"/>
    </location>
</feature>
<organism evidence="9 10">
    <name type="scientific">Hyaloperonospora brassicae</name>
    <name type="common">Brassica downy mildew</name>
    <name type="synonym">Peronospora brassicae</name>
    <dbReference type="NCBI Taxonomy" id="162125"/>
    <lineage>
        <taxon>Eukaryota</taxon>
        <taxon>Sar</taxon>
        <taxon>Stramenopiles</taxon>
        <taxon>Oomycota</taxon>
        <taxon>Peronosporomycetes</taxon>
        <taxon>Peronosporales</taxon>
        <taxon>Peronosporaceae</taxon>
        <taxon>Hyaloperonospora</taxon>
    </lineage>
</organism>
<dbReference type="Gene3D" id="3.40.50.300">
    <property type="entry name" value="P-loop containing nucleotide triphosphate hydrolases"/>
    <property type="match status" value="2"/>
</dbReference>
<feature type="compositionally biased region" description="Polar residues" evidence="6">
    <location>
        <begin position="739"/>
        <end position="752"/>
    </location>
</feature>
<feature type="compositionally biased region" description="Basic and acidic residues" evidence="6">
    <location>
        <begin position="1838"/>
        <end position="1861"/>
    </location>
</feature>
<accession>A0AAV0STP7</accession>
<dbReference type="GO" id="GO:0005524">
    <property type="term" value="F:ATP binding"/>
    <property type="evidence" value="ECO:0007669"/>
    <property type="project" value="InterPro"/>
</dbReference>
<dbReference type="Proteomes" id="UP001162031">
    <property type="component" value="Unassembled WGS sequence"/>
</dbReference>
<dbReference type="Pfam" id="PF01061">
    <property type="entry name" value="ABC2_membrane"/>
    <property type="match status" value="2"/>
</dbReference>
<feature type="compositionally biased region" description="Acidic residues" evidence="6">
    <location>
        <begin position="337"/>
        <end position="353"/>
    </location>
</feature>
<dbReference type="PANTHER" id="PTHR48041:SF139">
    <property type="entry name" value="PROTEIN SCARLET"/>
    <property type="match status" value="1"/>
</dbReference>
<feature type="transmembrane region" description="Helical" evidence="7">
    <location>
        <begin position="1645"/>
        <end position="1665"/>
    </location>
</feature>
<dbReference type="InterPro" id="IPR027417">
    <property type="entry name" value="P-loop_NTPase"/>
</dbReference>
<keyword evidence="3 7" id="KW-0812">Transmembrane</keyword>
<feature type="compositionally biased region" description="Polar residues" evidence="6">
    <location>
        <begin position="500"/>
        <end position="509"/>
    </location>
</feature>
<evidence type="ECO:0000256" key="6">
    <source>
        <dbReference type="SAM" id="MobiDB-lite"/>
    </source>
</evidence>
<keyword evidence="5 7" id="KW-0472">Membrane</keyword>
<feature type="region of interest" description="Disordered" evidence="6">
    <location>
        <begin position="739"/>
        <end position="762"/>
    </location>
</feature>
<feature type="compositionally biased region" description="Polar residues" evidence="6">
    <location>
        <begin position="66"/>
        <end position="121"/>
    </location>
</feature>
<sequence>MAESAQRTDPRDASPLVSSHTSVTDATDRSTSELRHLQRPAHGNVSQLSSPADFGGLGTRQFLRKQLTTPGSATSASSFEDSVSSNGFSDAGTLSSGRTKSDHGTATSYKQMTKKLSSPSRASLARHLMDTKFETNTVTTTTSRDLPPGEILSNLVVKRVPFSYDVSQDASSSRASVSPRTLTQPTQQITALPRKMIRRVVIRRTGADGRVHEEVRYVDADGQVVQQHEQVRSAEAETTTKESAALSGQAIFSRELPTSATTLRRVVVRRTGADGQVHEEVKFVDMHGNVVRSEGRSTSSSSEANEATQQDEIPVHSSKRVVVQKIETDGEVHEEVQLEDTDGSVVESDESDESTSTYGSRVQQSRQTASDTSMHENSTEALGSRIVTRHVHRRTLTRKEETSVPAQEYMNWGDEMAEEADNALFSARSFSSSVSSVSSDISTSRTSRRIVTRRVVTPQRVVRRMVVRNGTTSSRTEADMDELDGVDAESVASEDDFSNDESLGQSSRGKYSVARSMEILSRSRAGVTRSPPSVSHAREAAEDAMGTSSTAPTEGQGVTTTFDGAGTMRTIAPLTEVHLSSSGLSCADVSALDVKRKAYNVSAVATGSTLADDDVESLAIVAHPASSYHEIDTNGGVNGDLSIDELATLACRDRPTPEKTVVQQSNAGRSWVTFGKAGVKVTRKDVPSLTGDGDAITSKALDTSVSKIVVCEVPEATNMNERRILGSFGAVATASSDFRNRDSSTAPLNSFHSGERKTDVGPVLDTPADYAAASYQGHASWSYFEPDEAVTGKERMVAAEYKEIPLAGKSAAGTEGVSPDTTISMHDAFVTLPSGTSGKTSEEHANSGYDVRSARESSNGEASGYQEATEAIDRSTPFHENVFVQPASSVCAAREKGAMTLDELGHEELDAKPSARYAKTNDDAHLDRDSPATSASTMSVGVESASHVSQQKFGRSSRKSWRDGRPVSRLYGGEQANGNDSGLYCDNGPAAVVAGTHLTDEIRSSTIQNEVNVSGSSREENSVSKLNDGRVTVERMQIPIEIEEAFETEEATGSVVSHTTLEVAESVRASAFLGFSGEEDSLYHSPTLVDVIDSDDSRVGNASESEEVVKLLSLGVVSPDGKTPTAAIQVESLRQSISPDVALTKASKRVDSSATSNRGIKRRPTELVDNNEPELDSDEHFVAMASPVHGKLVHNETGLTLAVTPCSLAWDKLCLKREMWKRSAGGNTPYGSGELMLDNLSGLVRTQEFLVITGPSKAECTALLSCLAGYEDDMEGVVTLNGHARSKTTDSYVPCVAREDLFHETLTVQEHLLAQTHLRMGHTYTDELCLKRVEQVMEDTELSCCRDKLIGGGIFTLCGLTRGERKLLAIATALLTNPSILFVEDPTDGLDATSAERVVAKLRWLAIEKGLAVVTTLHHPFSQSYGLFDKLYLVADASCVYDDKALDCIAYFSTLGYVCPEYVNPMDHFMLQMVVGDRKRDTEGMARLSYLKHEWAQHSSVVYDEHAIRGAATTSQDAVVDGSGWPRHNYHHTKCCSQLWLMWACHVRRLSRYGFVFWWHLLAALLIGVVFGLVYLDLELSDEHGIQNVAGSFFYAIVVQMLFSAYRSFVFLPRETAIALRGCHENGGGFSFLLSWLITKNAAELPSLIVSSIALFAPIYLLVGIGHGFKVYVFMQIIIILAGWTATGLVLVTLAALRNVVRAVIAFATFMVLFAQCGGLLIHVGDIPNWLVWLHHISPINFGYRAMMAVFWARVDTIDCDWTLVNCIALTGDGVLEFYSMESSSGLENALYLAAIGVALFFLAFWFLLVLAKKRTSGFQWRYDWTFRGQLGQLVTRDAMDDKQTDPRRSLRGPVEQKDHCNSPIAAEADNHYIRVETPRGADRALRSVAYVPLGWENVRVAAPKKSKSETTTPDLLRNASGSVQSGELVLITGPSRDSNVVLLECLGGLHKTLEGHVTLNGIAATADEVARYAVYVASDDRFYKTLTVKEHLQSQAQLLAGKSSTGCGLGCRDGADEETMAYVDTVLDELALSSQRHVLIQNLSKADCKLLAIATALLRAPSILLVEDPTCDLDVYSSQRVISKLRQLARGGRTVLVTMTHTSSYVYALFDTLHLLAGGAAIYHGKASEAVSYFAALGYQCSRYQCPVAFFVRLVSESGNDEDRDQTVRLQELWSTQYVETRLADTSGKRTMDDRKAASGSRVGCCSQLSLLFRRQIQSLAPYRVLFGWHSVCMIIASLICGLIFLQLDLDDQQDIQNWAGAYLFMVVLQMLAMAYRTFVYLPFEMSIIEREHRQGRYRMVCWYLTKVVAEVPATLVLSILLFAPAYLLIGVGHGFSLYFYMQIVMWLVSWTSVGIATLLLGLLSRARVAVIVYMLLLLLFVVFAGLLLNADDVPDYFIWLRYISPLTFGFEALMKLFWSRTGTFGCGGDHGRNSATFAATDTIPGLRTGSGTEMDGCFGHSGDEVLSHYNLDTSRTSRSDSLILLGLALLYFVLGYALLSLRWRRSKLRPHRQATRNDVESPPA</sequence>
<feature type="transmembrane region" description="Helical" evidence="7">
    <location>
        <begin position="1618"/>
        <end position="1638"/>
    </location>
</feature>
<reference evidence="9" key="1">
    <citation type="submission" date="2022-12" db="EMBL/GenBank/DDBJ databases">
        <authorList>
            <person name="Webb A."/>
        </authorList>
    </citation>
    <scope>NUCLEOTIDE SEQUENCE</scope>
    <source>
        <strain evidence="9">Hp1</strain>
    </source>
</reference>
<feature type="compositionally biased region" description="Basic and acidic residues" evidence="6">
    <location>
        <begin position="1"/>
        <end position="12"/>
    </location>
</feature>
<feature type="transmembrane region" description="Helical" evidence="7">
    <location>
        <begin position="2302"/>
        <end position="2329"/>
    </location>
</feature>
<evidence type="ECO:0000313" key="10">
    <source>
        <dbReference type="Proteomes" id="UP001162031"/>
    </source>
</evidence>
<feature type="transmembrane region" description="Helical" evidence="7">
    <location>
        <begin position="1790"/>
        <end position="1812"/>
    </location>
</feature>
<feature type="transmembrane region" description="Helical" evidence="7">
    <location>
        <begin position="1671"/>
        <end position="1697"/>
    </location>
</feature>
<proteinExistence type="predicted"/>
<feature type="domain" description="ABC transporter" evidence="8">
    <location>
        <begin position="1215"/>
        <end position="1461"/>
    </location>
</feature>
<evidence type="ECO:0000256" key="1">
    <source>
        <dbReference type="ARBA" id="ARBA00004141"/>
    </source>
</evidence>
<dbReference type="PROSITE" id="PS50893">
    <property type="entry name" value="ABC_TRANSPORTER_2"/>
    <property type="match status" value="2"/>
</dbReference>